<name>A0ABV1SME6_9RHOB</name>
<gene>
    <name evidence="1" type="ORF">VSX56_20355</name>
</gene>
<organism evidence="1 2">
    <name type="scientific">Thioclava kandeliae</name>
    <dbReference type="NCBI Taxonomy" id="3070818"/>
    <lineage>
        <taxon>Bacteria</taxon>
        <taxon>Pseudomonadati</taxon>
        <taxon>Pseudomonadota</taxon>
        <taxon>Alphaproteobacteria</taxon>
        <taxon>Rhodobacterales</taxon>
        <taxon>Paracoccaceae</taxon>
        <taxon>Thioclava</taxon>
    </lineage>
</organism>
<dbReference type="Proteomes" id="UP001438953">
    <property type="component" value="Unassembled WGS sequence"/>
</dbReference>
<sequence length="183" mass="20433">MRYYTINYQDVIVDSGGDWDDFALSNDGAAATTQSILGASLWSQISGSQTRSFLNALFFPVRDSGNPIITRYRCDSPKKSRLFEQKITLNGDCSLTVSHELVWKNSKNTAKILTKNGNLTNQCAQCLRVECGNQWLETYAYSLSIPNEIQLNYSVCPDCKEAATMAIHDARIIAFNKNASGRR</sequence>
<reference evidence="1 2" key="1">
    <citation type="submission" date="2024-01" db="EMBL/GenBank/DDBJ databases">
        <authorList>
            <person name="Deng Y."/>
            <person name="Su J."/>
        </authorList>
    </citation>
    <scope>NUCLEOTIDE SEQUENCE [LARGE SCALE GENOMIC DNA]</scope>
    <source>
        <strain evidence="1 2">CPCC 100088</strain>
    </source>
</reference>
<reference evidence="1 2" key="2">
    <citation type="submission" date="2024-06" db="EMBL/GenBank/DDBJ databases">
        <title>Thioclava kandeliae sp. nov. from a rhizosphere soil sample of Kandelia candel in a mangrove.</title>
        <authorList>
            <person name="Mu T."/>
        </authorList>
    </citation>
    <scope>NUCLEOTIDE SEQUENCE [LARGE SCALE GENOMIC DNA]</scope>
    <source>
        <strain evidence="1 2">CPCC 100088</strain>
    </source>
</reference>
<proteinExistence type="predicted"/>
<evidence type="ECO:0000313" key="1">
    <source>
        <dbReference type="EMBL" id="MER5174087.1"/>
    </source>
</evidence>
<dbReference type="EMBL" id="JAYWLC010000057">
    <property type="protein sequence ID" value="MER5174087.1"/>
    <property type="molecule type" value="Genomic_DNA"/>
</dbReference>
<comment type="caution">
    <text evidence="1">The sequence shown here is derived from an EMBL/GenBank/DDBJ whole genome shotgun (WGS) entry which is preliminary data.</text>
</comment>
<accession>A0ABV1SME6</accession>
<dbReference type="RefSeq" id="WP_350939353.1">
    <property type="nucleotide sequence ID" value="NZ_JAYWLC010000057.1"/>
</dbReference>
<keyword evidence="2" id="KW-1185">Reference proteome</keyword>
<protein>
    <submittedName>
        <fullName evidence="1">Uncharacterized protein</fullName>
    </submittedName>
</protein>
<evidence type="ECO:0000313" key="2">
    <source>
        <dbReference type="Proteomes" id="UP001438953"/>
    </source>
</evidence>